<dbReference type="GO" id="GO:0005654">
    <property type="term" value="C:nucleoplasm"/>
    <property type="evidence" value="ECO:0007669"/>
    <property type="project" value="TreeGrafter"/>
</dbReference>
<dbReference type="Pfam" id="PF22972">
    <property type="entry name" value="EVH1_PP4R3"/>
    <property type="match status" value="1"/>
</dbReference>
<evidence type="ECO:0000313" key="6">
    <source>
        <dbReference type="EMBL" id="KAG0008963.1"/>
    </source>
</evidence>
<comment type="subcellular location">
    <subcellularLocation>
        <location evidence="1">Nucleus</location>
    </subcellularLocation>
</comment>
<feature type="compositionally biased region" description="Acidic residues" evidence="3">
    <location>
        <begin position="518"/>
        <end position="527"/>
    </location>
</feature>
<feature type="compositionally biased region" description="Low complexity" evidence="3">
    <location>
        <begin position="496"/>
        <end position="509"/>
    </location>
</feature>
<keyword evidence="7" id="KW-1185">Reference proteome</keyword>
<feature type="compositionally biased region" description="Basic and acidic residues" evidence="3">
    <location>
        <begin position="553"/>
        <end position="570"/>
    </location>
</feature>
<keyword evidence="2" id="KW-0539">Nucleus</keyword>
<evidence type="ECO:0000259" key="4">
    <source>
        <dbReference type="Pfam" id="PF04802"/>
    </source>
</evidence>
<dbReference type="InterPro" id="IPR051137">
    <property type="entry name" value="PP4R3-like"/>
</dbReference>
<evidence type="ECO:0000256" key="3">
    <source>
        <dbReference type="SAM" id="MobiDB-lite"/>
    </source>
</evidence>
<reference evidence="6" key="1">
    <citation type="journal article" date="2020" name="Fungal Divers.">
        <title>Resolving the Mortierellaceae phylogeny through synthesis of multi-gene phylogenetics and phylogenomics.</title>
        <authorList>
            <person name="Vandepol N."/>
            <person name="Liber J."/>
            <person name="Desiro A."/>
            <person name="Na H."/>
            <person name="Kennedy M."/>
            <person name="Barry K."/>
            <person name="Grigoriev I.V."/>
            <person name="Miller A.N."/>
            <person name="O'Donnell K."/>
            <person name="Stajich J.E."/>
            <person name="Bonito G."/>
        </authorList>
    </citation>
    <scope>NUCLEOTIDE SEQUENCE</scope>
    <source>
        <strain evidence="6">NRRL 2769</strain>
    </source>
</reference>
<dbReference type="Pfam" id="PF04802">
    <property type="entry name" value="PP4R3"/>
    <property type="match status" value="2"/>
</dbReference>
<dbReference type="InterPro" id="IPR055236">
    <property type="entry name" value="EVH1_PP4R3"/>
</dbReference>
<protein>
    <submittedName>
        <fullName evidence="6">Platinum sensitivity protein</fullName>
    </submittedName>
</protein>
<dbReference type="GO" id="GO:0072542">
    <property type="term" value="F:protein phosphatase activator activity"/>
    <property type="evidence" value="ECO:0007669"/>
    <property type="project" value="TreeGrafter"/>
</dbReference>
<sequence>MLKLPLATLIVWPEEDGSNFALSFQEAEGCTEIWGDINEVQQQYADDLFSDPVDINDTIAAEYIPLPDPDISNLKDILELIKEAQSNGLEKEKLSTFITVDNYINKLFPVLETCEDLEAISELHLLHDIILEIYDPEAVDKKIADYRGFLTKRSKFKQIIPINDPEVEQKIHQVFRVQFLRDTVLPRYLDEGLSSVFASMIFFLNIDIVNAILRDQPFLKSLFEIVESDTEPLERKRDVVRTLCQNGLFNVFDMALSDDERSIKMAGAEIMLSALEHDPSLVRTYIVKQSEGTKQRRLFDVLIDQFLAEQDAGIMIQLSELIRVLLDTNPNPNEGGIPTTIHSSYILDPDADKFLDLFYSQYVANFVSALLNLSEAALKFFRSCIGLNDEFYCTILIKNNVIGHIIDVLFEDGHKNNLVNSICLEFFEYIRDGNIKSLLGHVVTVHGERIKDIAYTDTFRKLISSYEMQTQLVPVAEGEADTKTSASTPDVNETASGPSGEEVSSPEVGGIQGTINSSEDDDEDQEQNDSSASQGGADAPPESESLPRPPRRKLADVEGDNTKDDTHVKSTGDASEANGPPEKRKRLNGTPPSRNSPVIDDGSDSNNNGNSCGGGSDGDESSNGSPGNHNSISSTTSSGNVSAEALSPSSVNETKSKPIGPKNGRSPSLSPIYTAMSKSPINSASPSPPLSPLPRIAARTGIAFVKGGTDLKDLEQQDAIQDASKTQAAIQLKSELATGTGRHSGAEAATVHLAKRRREDSDTDSSDSSDGRPAGASRRKTDQKETNSPLLNSPVTPPGIISPTTVSDENVHTLDRGDTSAAEAAEERAVMNKGAATPLRVSAE</sequence>
<dbReference type="Gene3D" id="2.30.29.30">
    <property type="entry name" value="Pleckstrin-homology domain (PH domain)/Phosphotyrosine-binding domain (PTB)"/>
    <property type="match status" value="1"/>
</dbReference>
<feature type="compositionally biased region" description="Polar residues" evidence="3">
    <location>
        <begin position="483"/>
        <end position="495"/>
    </location>
</feature>
<dbReference type="PANTHER" id="PTHR23318">
    <property type="entry name" value="ATP SYNTHASE GAMMA-RELATED"/>
    <property type="match status" value="1"/>
</dbReference>
<name>A0A9P6MP47_9FUNG</name>
<organism evidence="6 7">
    <name type="scientific">Entomortierella chlamydospora</name>
    <dbReference type="NCBI Taxonomy" id="101097"/>
    <lineage>
        <taxon>Eukaryota</taxon>
        <taxon>Fungi</taxon>
        <taxon>Fungi incertae sedis</taxon>
        <taxon>Mucoromycota</taxon>
        <taxon>Mortierellomycotina</taxon>
        <taxon>Mortierellomycetes</taxon>
        <taxon>Mortierellales</taxon>
        <taxon>Mortierellaceae</taxon>
        <taxon>Entomortierella</taxon>
    </lineage>
</organism>
<feature type="region of interest" description="Disordered" evidence="3">
    <location>
        <begin position="477"/>
        <end position="694"/>
    </location>
</feature>
<feature type="compositionally biased region" description="Low complexity" evidence="3">
    <location>
        <begin position="528"/>
        <end position="546"/>
    </location>
</feature>
<dbReference type="AlphaFoldDB" id="A0A9P6MP47"/>
<feature type="domain" description="Serine/threonine-protein phosphatase 4 regulatory subunit 3-like central" evidence="4">
    <location>
        <begin position="131"/>
        <end position="243"/>
    </location>
</feature>
<dbReference type="Proteomes" id="UP000703661">
    <property type="component" value="Unassembled WGS sequence"/>
</dbReference>
<proteinExistence type="predicted"/>
<dbReference type="InterPro" id="IPR006887">
    <property type="entry name" value="P4R3-like_central_dom"/>
</dbReference>
<feature type="compositionally biased region" description="Basic and acidic residues" evidence="3">
    <location>
        <begin position="809"/>
        <end position="818"/>
    </location>
</feature>
<evidence type="ECO:0000256" key="2">
    <source>
        <dbReference type="ARBA" id="ARBA00023242"/>
    </source>
</evidence>
<feature type="domain" description="PP4R3 EVH1-like" evidence="5">
    <location>
        <begin position="8"/>
        <end position="44"/>
    </location>
</feature>
<dbReference type="InterPro" id="IPR011993">
    <property type="entry name" value="PH-like_dom_sf"/>
</dbReference>
<accession>A0A9P6MP47</accession>
<evidence type="ECO:0000313" key="7">
    <source>
        <dbReference type="Proteomes" id="UP000703661"/>
    </source>
</evidence>
<gene>
    <name evidence="6" type="primary">PSY2_1</name>
    <name evidence="6" type="ORF">BGZ80_002874</name>
</gene>
<evidence type="ECO:0000259" key="5">
    <source>
        <dbReference type="Pfam" id="PF22972"/>
    </source>
</evidence>
<feature type="region of interest" description="Disordered" evidence="3">
    <location>
        <begin position="735"/>
        <end position="844"/>
    </location>
</feature>
<feature type="domain" description="Serine/threonine-protein phosphatase 4 regulatory subunit 3-like central" evidence="4">
    <location>
        <begin position="376"/>
        <end position="467"/>
    </location>
</feature>
<feature type="compositionally biased region" description="Low complexity" evidence="3">
    <location>
        <begin position="621"/>
        <end position="638"/>
    </location>
</feature>
<dbReference type="PANTHER" id="PTHR23318:SF0">
    <property type="entry name" value="SERINE_THREONINE-PROTEIN PHOSPHATASE 4 REGULATORY SUBUNIT 3"/>
    <property type="match status" value="1"/>
</dbReference>
<dbReference type="GO" id="GO:0030289">
    <property type="term" value="C:protein phosphatase 4 complex"/>
    <property type="evidence" value="ECO:0007669"/>
    <property type="project" value="TreeGrafter"/>
</dbReference>
<evidence type="ECO:0000256" key="1">
    <source>
        <dbReference type="ARBA" id="ARBA00004123"/>
    </source>
</evidence>
<dbReference type="GO" id="GO:0006974">
    <property type="term" value="P:DNA damage response"/>
    <property type="evidence" value="ECO:0007669"/>
    <property type="project" value="TreeGrafter"/>
</dbReference>
<dbReference type="EMBL" id="JAAAID010001730">
    <property type="protein sequence ID" value="KAG0008963.1"/>
    <property type="molecule type" value="Genomic_DNA"/>
</dbReference>
<comment type="caution">
    <text evidence="6">The sequence shown here is derived from an EMBL/GenBank/DDBJ whole genome shotgun (WGS) entry which is preliminary data.</text>
</comment>